<dbReference type="EnsemblMetazoa" id="GPPI044270-RA">
    <property type="protein sequence ID" value="GPPI044270-PA"/>
    <property type="gene ID" value="GPPI044270"/>
</dbReference>
<sequence>MPQLMGEGRKNNLEFFLNSVVRKQQEEHAVFNSSQQENHILEPIPTTVNFIAGSYCEIPIVFICIFNHTVLTRMHGKRMCLDVLRTRSGNDFTESVKRICKSFDFSNSPNAQIKGSRNAQINDSQENVERCLKRMQEATSNILLKRCRVRAIEMNLPSVGYKLNNYDL</sequence>
<accession>A0A1B0BYH7</accession>
<name>A0A1B0BYH7_9MUSC</name>
<organism evidence="1 2">
    <name type="scientific">Glossina palpalis gambiensis</name>
    <dbReference type="NCBI Taxonomy" id="67801"/>
    <lineage>
        <taxon>Eukaryota</taxon>
        <taxon>Metazoa</taxon>
        <taxon>Ecdysozoa</taxon>
        <taxon>Arthropoda</taxon>
        <taxon>Hexapoda</taxon>
        <taxon>Insecta</taxon>
        <taxon>Pterygota</taxon>
        <taxon>Neoptera</taxon>
        <taxon>Endopterygota</taxon>
        <taxon>Diptera</taxon>
        <taxon>Brachycera</taxon>
        <taxon>Muscomorpha</taxon>
        <taxon>Hippoboscoidea</taxon>
        <taxon>Glossinidae</taxon>
        <taxon>Glossina</taxon>
    </lineage>
</organism>
<dbReference type="VEuPathDB" id="VectorBase:GPPI044270"/>
<reference evidence="1" key="2">
    <citation type="submission" date="2020-05" db="UniProtKB">
        <authorList>
            <consortium name="EnsemblMetazoa"/>
        </authorList>
    </citation>
    <scope>IDENTIFICATION</scope>
    <source>
        <strain evidence="1">IAEA</strain>
    </source>
</reference>
<protein>
    <submittedName>
        <fullName evidence="1">Uncharacterized protein</fullName>
    </submittedName>
</protein>
<dbReference type="EMBL" id="JXJN01022662">
    <property type="status" value="NOT_ANNOTATED_CDS"/>
    <property type="molecule type" value="Genomic_DNA"/>
</dbReference>
<evidence type="ECO:0000313" key="2">
    <source>
        <dbReference type="Proteomes" id="UP000092460"/>
    </source>
</evidence>
<proteinExistence type="predicted"/>
<keyword evidence="2" id="KW-1185">Reference proteome</keyword>
<dbReference type="EMBL" id="JXJN01022663">
    <property type="status" value="NOT_ANNOTATED_CDS"/>
    <property type="molecule type" value="Genomic_DNA"/>
</dbReference>
<dbReference type="Proteomes" id="UP000092460">
    <property type="component" value="Unassembled WGS sequence"/>
</dbReference>
<dbReference type="AlphaFoldDB" id="A0A1B0BYH7"/>
<reference evidence="2" key="1">
    <citation type="submission" date="2015-01" db="EMBL/GenBank/DDBJ databases">
        <authorList>
            <person name="Aksoy S."/>
            <person name="Warren W."/>
            <person name="Wilson R.K."/>
        </authorList>
    </citation>
    <scope>NUCLEOTIDE SEQUENCE [LARGE SCALE GENOMIC DNA]</scope>
    <source>
        <strain evidence="2">IAEA</strain>
    </source>
</reference>
<evidence type="ECO:0000313" key="1">
    <source>
        <dbReference type="EnsemblMetazoa" id="GPPI044270-PA"/>
    </source>
</evidence>